<protein>
    <submittedName>
        <fullName evidence="2">Uncharacterized protein</fullName>
    </submittedName>
</protein>
<organism evidence="2 3">
    <name type="scientific">Caenorhabditis angaria</name>
    <dbReference type="NCBI Taxonomy" id="860376"/>
    <lineage>
        <taxon>Eukaryota</taxon>
        <taxon>Metazoa</taxon>
        <taxon>Ecdysozoa</taxon>
        <taxon>Nematoda</taxon>
        <taxon>Chromadorea</taxon>
        <taxon>Rhabditida</taxon>
        <taxon>Rhabditina</taxon>
        <taxon>Rhabditomorpha</taxon>
        <taxon>Rhabditoidea</taxon>
        <taxon>Rhabditidae</taxon>
        <taxon>Peloderinae</taxon>
        <taxon>Caenorhabditis</taxon>
    </lineage>
</organism>
<dbReference type="EMBL" id="CANHGI010000005">
    <property type="protein sequence ID" value="CAI5452721.1"/>
    <property type="molecule type" value="Genomic_DNA"/>
</dbReference>
<gene>
    <name evidence="2" type="ORF">CAMP_LOCUS15358</name>
</gene>
<evidence type="ECO:0000313" key="2">
    <source>
        <dbReference type="EMBL" id="CAI5452721.1"/>
    </source>
</evidence>
<accession>A0A9P1IX64</accession>
<reference evidence="2" key="1">
    <citation type="submission" date="2022-11" db="EMBL/GenBank/DDBJ databases">
        <authorList>
            <person name="Kikuchi T."/>
        </authorList>
    </citation>
    <scope>NUCLEOTIDE SEQUENCE</scope>
    <source>
        <strain evidence="2">PS1010</strain>
    </source>
</reference>
<keyword evidence="1" id="KW-0732">Signal</keyword>
<evidence type="ECO:0000313" key="3">
    <source>
        <dbReference type="Proteomes" id="UP001152747"/>
    </source>
</evidence>
<dbReference type="AlphaFoldDB" id="A0A9P1IX64"/>
<keyword evidence="3" id="KW-1185">Reference proteome</keyword>
<dbReference type="Proteomes" id="UP001152747">
    <property type="component" value="Unassembled WGS sequence"/>
</dbReference>
<comment type="caution">
    <text evidence="2">The sequence shown here is derived from an EMBL/GenBank/DDBJ whole genome shotgun (WGS) entry which is preliminary data.</text>
</comment>
<sequence length="71" mass="8756">MFNKIFSIFVVLLVFLHISDSQRVFDMMDQQTNFMKPSTRFFNKIPLQTIYQRRNYFSGPFRFSMRKDFQK</sequence>
<evidence type="ECO:0000256" key="1">
    <source>
        <dbReference type="SAM" id="SignalP"/>
    </source>
</evidence>
<feature type="signal peptide" evidence="1">
    <location>
        <begin position="1"/>
        <end position="21"/>
    </location>
</feature>
<feature type="chain" id="PRO_5040513257" evidence="1">
    <location>
        <begin position="22"/>
        <end position="71"/>
    </location>
</feature>
<proteinExistence type="predicted"/>
<name>A0A9P1IX64_9PELO</name>